<accession>A0AAX2F4J9</accession>
<gene>
    <name evidence="1" type="ORF">SAMN05444364_11422</name>
</gene>
<reference evidence="1 2" key="1">
    <citation type="submission" date="2016-11" db="EMBL/GenBank/DDBJ databases">
        <authorList>
            <person name="Varghese N."/>
            <person name="Submissions S."/>
        </authorList>
    </citation>
    <scope>NUCLEOTIDE SEQUENCE [LARGE SCALE GENOMIC DNA]</scope>
    <source>
        <strain evidence="1 2">DSM 22613</strain>
    </source>
</reference>
<evidence type="ECO:0000313" key="1">
    <source>
        <dbReference type="EMBL" id="SHF87105.1"/>
    </source>
</evidence>
<comment type="caution">
    <text evidence="1">The sequence shown here is derived from an EMBL/GenBank/DDBJ whole genome shotgun (WGS) entry which is preliminary data.</text>
</comment>
<keyword evidence="2" id="KW-1185">Reference proteome</keyword>
<name>A0AAX2F4J9_9BACT</name>
<dbReference type="Proteomes" id="UP000184105">
    <property type="component" value="Unassembled WGS sequence"/>
</dbReference>
<proteinExistence type="predicted"/>
<organism evidence="1 2">
    <name type="scientific">Prevotella scopos JCM 17725</name>
    <dbReference type="NCBI Taxonomy" id="1236518"/>
    <lineage>
        <taxon>Bacteria</taxon>
        <taxon>Pseudomonadati</taxon>
        <taxon>Bacteroidota</taxon>
        <taxon>Bacteroidia</taxon>
        <taxon>Bacteroidales</taxon>
        <taxon>Prevotellaceae</taxon>
        <taxon>Prevotella</taxon>
    </lineage>
</organism>
<sequence length="128" mass="14917">MYDYVEMESTYGQKRALLLKTKFFWLIDSISKFNTNDSSDITYPMFSCRKSFLILLCIERRGEPLSSLIPTIAFLKLGVLTNYYAPWKRYSCWMSCVISVKSFSWRRSARSSALLRILSEKACNISFA</sequence>
<dbReference type="AlphaFoldDB" id="A0AAX2F4J9"/>
<protein>
    <submittedName>
        <fullName evidence="1">Uncharacterized protein</fullName>
    </submittedName>
</protein>
<dbReference type="EMBL" id="FQWA01000014">
    <property type="protein sequence ID" value="SHF87105.1"/>
    <property type="molecule type" value="Genomic_DNA"/>
</dbReference>
<evidence type="ECO:0000313" key="2">
    <source>
        <dbReference type="Proteomes" id="UP000184105"/>
    </source>
</evidence>